<dbReference type="EMBL" id="JANBVO010000009">
    <property type="protein sequence ID" value="KAJ9149794.1"/>
    <property type="molecule type" value="Genomic_DNA"/>
</dbReference>
<dbReference type="AlphaFoldDB" id="A0AA38VGB0"/>
<evidence type="ECO:0000256" key="1">
    <source>
        <dbReference type="ARBA" id="ARBA00022801"/>
    </source>
</evidence>
<keyword evidence="2" id="KW-0732">Signal</keyword>
<dbReference type="Gene3D" id="3.40.720.10">
    <property type="entry name" value="Alkaline Phosphatase, subunit A"/>
    <property type="match status" value="1"/>
</dbReference>
<name>A0AA38VGB0_9PEZI</name>
<gene>
    <name evidence="3" type="ORF">NKR23_g4091</name>
</gene>
<evidence type="ECO:0000313" key="4">
    <source>
        <dbReference type="Proteomes" id="UP001174694"/>
    </source>
</evidence>
<feature type="signal peptide" evidence="2">
    <location>
        <begin position="1"/>
        <end position="17"/>
    </location>
</feature>
<keyword evidence="1" id="KW-0378">Hydrolase</keyword>
<feature type="chain" id="PRO_5041354122" evidence="2">
    <location>
        <begin position="18"/>
        <end position="400"/>
    </location>
</feature>
<evidence type="ECO:0000256" key="2">
    <source>
        <dbReference type="SAM" id="SignalP"/>
    </source>
</evidence>
<dbReference type="GO" id="GO:0016788">
    <property type="term" value="F:hydrolase activity, acting on ester bonds"/>
    <property type="evidence" value="ECO:0007669"/>
    <property type="project" value="InterPro"/>
</dbReference>
<dbReference type="Proteomes" id="UP001174694">
    <property type="component" value="Unassembled WGS sequence"/>
</dbReference>
<dbReference type="PANTHER" id="PTHR31956">
    <property type="entry name" value="NON-SPECIFIC PHOSPHOLIPASE C4-RELATED"/>
    <property type="match status" value="1"/>
</dbReference>
<dbReference type="InterPro" id="IPR007312">
    <property type="entry name" value="Phosphoesterase"/>
</dbReference>
<dbReference type="Pfam" id="PF04185">
    <property type="entry name" value="Phosphoesterase"/>
    <property type="match status" value="1"/>
</dbReference>
<dbReference type="GO" id="GO:0009395">
    <property type="term" value="P:phospholipid catabolic process"/>
    <property type="evidence" value="ECO:0007669"/>
    <property type="project" value="TreeGrafter"/>
</dbReference>
<accession>A0AA38VGB0</accession>
<dbReference type="PANTHER" id="PTHR31956:SF15">
    <property type="entry name" value="ACID PHOSPHATASE PHOA"/>
    <property type="match status" value="1"/>
</dbReference>
<reference evidence="3" key="1">
    <citation type="submission" date="2022-07" db="EMBL/GenBank/DDBJ databases">
        <title>Fungi with potential for degradation of polypropylene.</title>
        <authorList>
            <person name="Gostincar C."/>
        </authorList>
    </citation>
    <scope>NUCLEOTIDE SEQUENCE</scope>
    <source>
        <strain evidence="3">EXF-13308</strain>
    </source>
</reference>
<dbReference type="InterPro" id="IPR017850">
    <property type="entry name" value="Alkaline_phosphatase_core_sf"/>
</dbReference>
<organism evidence="3 4">
    <name type="scientific">Pleurostoma richardsiae</name>
    <dbReference type="NCBI Taxonomy" id="41990"/>
    <lineage>
        <taxon>Eukaryota</taxon>
        <taxon>Fungi</taxon>
        <taxon>Dikarya</taxon>
        <taxon>Ascomycota</taxon>
        <taxon>Pezizomycotina</taxon>
        <taxon>Sordariomycetes</taxon>
        <taxon>Sordariomycetidae</taxon>
        <taxon>Calosphaeriales</taxon>
        <taxon>Pleurostomataceae</taxon>
        <taxon>Pleurostoma</taxon>
    </lineage>
</organism>
<sequence length="400" mass="44175">MRAQLVGLLAAASTALAQTQYTKTSTADVYAAQATAKTLSPTSHVKGKAFDRLAIVWLENTDYELAIGDPNLAWLATKGITLSNHFAVTHPSEPNYIAAIGGDYFGMNNDNFNFVDKNVSTLIDLLEAKGISWGEYQEDMPYSGFEGFAYVNQKTGANDYVRKHNPAIIYDSVTVDDDRIAKVKNLTMFFEDLEDEKLPQWMFITPNMTSDAHDSSITVAGTWTRNFLEPLLDDKRFMDNTLVLVTFDENSNYARQNRILGILLGDAVPASLVGTTDPGFYNHYSEIASVCANWGLHGLGRWDAGANVWQVVADKTGDEVRAWGGDVPLAQMYWNQSYDGVFNSAPVNPTYPKPNACIKHGTRSILPAIGKLWRGSKNPSYYEDKIEVPDGLHPPAGFGF</sequence>
<comment type="caution">
    <text evidence="3">The sequence shown here is derived from an EMBL/GenBank/DDBJ whole genome shotgun (WGS) entry which is preliminary data.</text>
</comment>
<evidence type="ECO:0000313" key="3">
    <source>
        <dbReference type="EMBL" id="KAJ9149794.1"/>
    </source>
</evidence>
<keyword evidence="4" id="KW-1185">Reference proteome</keyword>
<dbReference type="FunFam" id="3.40.720.10:FF:000064">
    <property type="entry name" value="Probable acid phosphatase Pho610"/>
    <property type="match status" value="1"/>
</dbReference>
<protein>
    <submittedName>
        <fullName evidence="3">Phosphoesterase</fullName>
    </submittedName>
</protein>
<proteinExistence type="predicted"/>